<evidence type="ECO:0000313" key="2">
    <source>
        <dbReference type="Proteomes" id="UP000265520"/>
    </source>
</evidence>
<dbReference type="GO" id="GO:0016301">
    <property type="term" value="F:kinase activity"/>
    <property type="evidence" value="ECO:0007669"/>
    <property type="project" value="UniProtKB-KW"/>
</dbReference>
<comment type="caution">
    <text evidence="1">The sequence shown here is derived from an EMBL/GenBank/DDBJ whole genome shotgun (WGS) entry which is preliminary data.</text>
</comment>
<dbReference type="AlphaFoldDB" id="A0A392NYM8"/>
<organism evidence="1 2">
    <name type="scientific">Trifolium medium</name>
    <dbReference type="NCBI Taxonomy" id="97028"/>
    <lineage>
        <taxon>Eukaryota</taxon>
        <taxon>Viridiplantae</taxon>
        <taxon>Streptophyta</taxon>
        <taxon>Embryophyta</taxon>
        <taxon>Tracheophyta</taxon>
        <taxon>Spermatophyta</taxon>
        <taxon>Magnoliopsida</taxon>
        <taxon>eudicotyledons</taxon>
        <taxon>Gunneridae</taxon>
        <taxon>Pentapetalae</taxon>
        <taxon>rosids</taxon>
        <taxon>fabids</taxon>
        <taxon>Fabales</taxon>
        <taxon>Fabaceae</taxon>
        <taxon>Papilionoideae</taxon>
        <taxon>50 kb inversion clade</taxon>
        <taxon>NPAAA clade</taxon>
        <taxon>Hologalegina</taxon>
        <taxon>IRL clade</taxon>
        <taxon>Trifolieae</taxon>
        <taxon>Trifolium</taxon>
    </lineage>
</organism>
<name>A0A392NYM8_9FABA</name>
<sequence>MKFPAASFTGLPVLSESGFDLLNKLLAYDPEKRISAEAALQHDWFREGPLPRSDFNPIFSSW</sequence>
<dbReference type="Gene3D" id="1.10.510.10">
    <property type="entry name" value="Transferase(Phosphotransferase) domain 1"/>
    <property type="match status" value="1"/>
</dbReference>
<dbReference type="Proteomes" id="UP000265520">
    <property type="component" value="Unassembled WGS sequence"/>
</dbReference>
<evidence type="ECO:0000313" key="1">
    <source>
        <dbReference type="EMBL" id="MCI04206.1"/>
    </source>
</evidence>
<reference evidence="1 2" key="1">
    <citation type="journal article" date="2018" name="Front. Plant Sci.">
        <title>Red Clover (Trifolium pratense) and Zigzag Clover (T. medium) - A Picture of Genomic Similarities and Differences.</title>
        <authorList>
            <person name="Dluhosova J."/>
            <person name="Istvanek J."/>
            <person name="Nedelnik J."/>
            <person name="Repkova J."/>
        </authorList>
    </citation>
    <scope>NUCLEOTIDE SEQUENCE [LARGE SCALE GENOMIC DNA]</scope>
    <source>
        <strain evidence="2">cv. 10/8</strain>
        <tissue evidence="1">Leaf</tissue>
    </source>
</reference>
<accession>A0A392NYM8</accession>
<keyword evidence="1" id="KW-0808">Transferase</keyword>
<keyword evidence="2" id="KW-1185">Reference proteome</keyword>
<keyword evidence="1" id="KW-0418">Kinase</keyword>
<protein>
    <submittedName>
        <fullName evidence="1">Cyclin-dependent kinase G-2-like</fullName>
    </submittedName>
</protein>
<dbReference type="EMBL" id="LXQA010054636">
    <property type="protein sequence ID" value="MCI04206.1"/>
    <property type="molecule type" value="Genomic_DNA"/>
</dbReference>
<dbReference type="SUPFAM" id="SSF56112">
    <property type="entry name" value="Protein kinase-like (PK-like)"/>
    <property type="match status" value="1"/>
</dbReference>
<proteinExistence type="predicted"/>
<dbReference type="InterPro" id="IPR011009">
    <property type="entry name" value="Kinase-like_dom_sf"/>
</dbReference>